<dbReference type="InterPro" id="IPR007050">
    <property type="entry name" value="HTH_bacterioopsin"/>
</dbReference>
<keyword evidence="1" id="KW-0805">Transcription regulation</keyword>
<evidence type="ECO:0000259" key="4">
    <source>
        <dbReference type="Pfam" id="PF08448"/>
    </source>
</evidence>
<gene>
    <name evidence="7" type="ORF">SAMN04487945_0437</name>
</gene>
<feature type="domain" description="Bacterioopsin transcriptional activator GAF and HTH associated" evidence="6">
    <location>
        <begin position="290"/>
        <end position="441"/>
    </location>
</feature>
<dbReference type="Pfam" id="PF04967">
    <property type="entry name" value="HTH_10"/>
    <property type="match status" value="1"/>
</dbReference>
<dbReference type="RefSeq" id="WP_089667611.1">
    <property type="nucleotide sequence ID" value="NZ_FOJA01000001.1"/>
</dbReference>
<dbReference type="STRING" id="355548.SAMN04487945_0437"/>
<evidence type="ECO:0000259" key="6">
    <source>
        <dbReference type="Pfam" id="PF15915"/>
    </source>
</evidence>
<dbReference type="Gene3D" id="3.30.450.40">
    <property type="match status" value="1"/>
</dbReference>
<sequence length="509" mass="54805">MDDHLRGAPVGVLEVNEDGIIAAANDAVRDTLVTDSPVGDALSDAFPQSVEDPLRAAFADESIDETDFEQYYPGPDKWLSVTVVPGETTAAVYVADVTDRRRREQAMSRLRAERDRTAVVEGVLADVLRGLVGAQSRDEIADAICAAFGAAELFTVAWVGERAVDGDELEVRAAADDTERTFDAVRDALADSEQTPEEVAVDTGQLEVRQELPENPEVPRPVRRAAFADGVQSALAIPLRYGSNVHGVVGVYTDEFDTVSERERTSFETLGEVAGFAVTAARNRSLLLSDTVTEVVFDVSDTALASLSRRADTTLSLDGLVAEQADELLCYVSADDANAAAVAAAAEETAGITRGRVVGADPSSRLELAVTGKTPLVTVTSLGGTVRAAEFESGSGRLVVELPASSDVRRMVHAVTREYDVSVTAKREREHSVSTSREFRDEVGDELTERQETVLRTAYFADYFESPRGSTAEEVGDSLDITGSTLLHHLRTGQRKLLDAYFEADGERQ</sequence>
<evidence type="ECO:0008006" key="9">
    <source>
        <dbReference type="Google" id="ProtNLM"/>
    </source>
</evidence>
<dbReference type="SUPFAM" id="SSF55781">
    <property type="entry name" value="GAF domain-like"/>
    <property type="match status" value="1"/>
</dbReference>
<dbReference type="PANTHER" id="PTHR34236">
    <property type="entry name" value="DIMETHYL SULFOXIDE REDUCTASE TRANSCRIPTIONAL ACTIVATOR"/>
    <property type="match status" value="1"/>
</dbReference>
<evidence type="ECO:0000313" key="8">
    <source>
        <dbReference type="Proteomes" id="UP000198518"/>
    </source>
</evidence>
<feature type="domain" description="PAS fold-4" evidence="4">
    <location>
        <begin position="7"/>
        <end position="102"/>
    </location>
</feature>
<dbReference type="Pfam" id="PF15915">
    <property type="entry name" value="BAT"/>
    <property type="match status" value="1"/>
</dbReference>
<proteinExistence type="predicted"/>
<dbReference type="OrthoDB" id="165911at2157"/>
<dbReference type="PANTHER" id="PTHR34236:SF1">
    <property type="entry name" value="DIMETHYL SULFOXIDE REDUCTASE TRANSCRIPTIONAL ACTIVATOR"/>
    <property type="match status" value="1"/>
</dbReference>
<evidence type="ECO:0000256" key="2">
    <source>
        <dbReference type="ARBA" id="ARBA00023163"/>
    </source>
</evidence>
<dbReference type="Gene3D" id="3.30.450.20">
    <property type="entry name" value="PAS domain"/>
    <property type="match status" value="1"/>
</dbReference>
<dbReference type="Pfam" id="PF08448">
    <property type="entry name" value="PAS_4"/>
    <property type="match status" value="1"/>
</dbReference>
<feature type="domain" description="GAF" evidence="5">
    <location>
        <begin position="135"/>
        <end position="278"/>
    </location>
</feature>
<dbReference type="InterPro" id="IPR013656">
    <property type="entry name" value="PAS_4"/>
</dbReference>
<dbReference type="EMBL" id="FOJA01000001">
    <property type="protein sequence ID" value="SEV93245.1"/>
    <property type="molecule type" value="Genomic_DNA"/>
</dbReference>
<keyword evidence="8" id="KW-1185">Reference proteome</keyword>
<evidence type="ECO:0000256" key="1">
    <source>
        <dbReference type="ARBA" id="ARBA00023015"/>
    </source>
</evidence>
<name>A0A1I0MX67_9EURY</name>
<keyword evidence="2" id="KW-0804">Transcription</keyword>
<dbReference type="InterPro" id="IPR031803">
    <property type="entry name" value="BAT_GAF/HTH-assoc"/>
</dbReference>
<evidence type="ECO:0000313" key="7">
    <source>
        <dbReference type="EMBL" id="SEV93245.1"/>
    </source>
</evidence>
<organism evidence="7 8">
    <name type="scientific">Halobacterium jilantaiense</name>
    <dbReference type="NCBI Taxonomy" id="355548"/>
    <lineage>
        <taxon>Archaea</taxon>
        <taxon>Methanobacteriati</taxon>
        <taxon>Methanobacteriota</taxon>
        <taxon>Stenosarchaea group</taxon>
        <taxon>Halobacteria</taxon>
        <taxon>Halobacteriales</taxon>
        <taxon>Halobacteriaceae</taxon>
        <taxon>Halobacterium</taxon>
    </lineage>
</organism>
<protein>
    <recommendedName>
        <fullName evidence="9">GAF domain-containing protein</fullName>
    </recommendedName>
</protein>
<dbReference type="Proteomes" id="UP000198518">
    <property type="component" value="Unassembled WGS sequence"/>
</dbReference>
<dbReference type="Pfam" id="PF13185">
    <property type="entry name" value="GAF_2"/>
    <property type="match status" value="1"/>
</dbReference>
<reference evidence="7 8" key="1">
    <citation type="submission" date="2016-10" db="EMBL/GenBank/DDBJ databases">
        <authorList>
            <person name="de Groot N.N."/>
        </authorList>
    </citation>
    <scope>NUCLEOTIDE SEQUENCE [LARGE SCALE GENOMIC DNA]</scope>
    <source>
        <strain evidence="7 8">CGMCC 1.5337</strain>
    </source>
</reference>
<dbReference type="InterPro" id="IPR029016">
    <property type="entry name" value="GAF-like_dom_sf"/>
</dbReference>
<accession>A0A1I0MX67</accession>
<evidence type="ECO:0000259" key="3">
    <source>
        <dbReference type="Pfam" id="PF04967"/>
    </source>
</evidence>
<feature type="domain" description="HTH bat-type" evidence="3">
    <location>
        <begin position="447"/>
        <end position="498"/>
    </location>
</feature>
<dbReference type="InterPro" id="IPR003018">
    <property type="entry name" value="GAF"/>
</dbReference>
<evidence type="ECO:0000259" key="5">
    <source>
        <dbReference type="Pfam" id="PF13185"/>
    </source>
</evidence>
<dbReference type="AlphaFoldDB" id="A0A1I0MX67"/>